<dbReference type="FunFam" id="1.10.240.10:FF:000001">
    <property type="entry name" value="Tyrosine--tRNA ligase"/>
    <property type="match status" value="1"/>
</dbReference>
<feature type="short sequence motif" description="'KMSKS' region" evidence="11">
    <location>
        <begin position="231"/>
        <end position="235"/>
    </location>
</feature>
<evidence type="ECO:0000256" key="8">
    <source>
        <dbReference type="ARBA" id="ARBA00023146"/>
    </source>
</evidence>
<dbReference type="InterPro" id="IPR054608">
    <property type="entry name" value="SYY-like_C"/>
</dbReference>
<dbReference type="HAMAP" id="MF_02006">
    <property type="entry name" value="Tyr_tRNA_synth_type1"/>
    <property type="match status" value="1"/>
</dbReference>
<evidence type="ECO:0000256" key="2">
    <source>
        <dbReference type="ARBA" id="ARBA00022490"/>
    </source>
</evidence>
<evidence type="ECO:0000256" key="10">
    <source>
        <dbReference type="ARBA" id="ARBA00060965"/>
    </source>
</evidence>
<dbReference type="PANTHER" id="PTHR11766">
    <property type="entry name" value="TYROSYL-TRNA SYNTHETASE"/>
    <property type="match status" value="1"/>
</dbReference>
<dbReference type="EC" id="6.1.1.1" evidence="11"/>
<sequence length="425" mass="47753">MTSNLFEELAWRGLIYDKTEGVEALLANEKVTAYIGFDPTADSLHVGSLLPILSLVRLQQFGHTPIALIGGATGMIGDPSGKSQERNLLSAEQLAANVAGIRAQLSHFIDFERKGNPAQILNNYDWLGSFNFIDFLREVGKSFTINYMMSKESVKRRINSEEGISYTEFTYMMLQSYDFFHLNKHHDCVLQMGGSDQWGNITAGTDYIRRQGGKKAYGVVSPLITNSSGAKFGKTEQGNIWLDPKRTSPYRFYQFWMNAGDDEVVHYLKVFTFLKQAEIEALAQAVQDAPAERTAQRRLAEEMTLLVHGRDELEKVQRATELVFGGRAEGLTADLLLSIEQEMPLTEIPREKFLNDGIWVAELLVSCGVTKSNGEARRLITGNGLKLNGTTLSDFKANIKLDQSVEDRYFMINKGRKHRFLVKVI</sequence>
<dbReference type="InterPro" id="IPR024088">
    <property type="entry name" value="Tyr-tRNA-ligase_bac-type"/>
</dbReference>
<dbReference type="InterPro" id="IPR024107">
    <property type="entry name" value="Tyr-tRNA-ligase_bac_1"/>
</dbReference>
<dbReference type="GO" id="GO:0003723">
    <property type="term" value="F:RNA binding"/>
    <property type="evidence" value="ECO:0007669"/>
    <property type="project" value="UniProtKB-KW"/>
</dbReference>
<dbReference type="CDD" id="cd00805">
    <property type="entry name" value="TyrRS_core"/>
    <property type="match status" value="1"/>
</dbReference>
<dbReference type="Gene3D" id="1.10.240.10">
    <property type="entry name" value="Tyrosyl-Transfer RNA Synthetase"/>
    <property type="match status" value="1"/>
</dbReference>
<proteinExistence type="inferred from homology"/>
<feature type="binding site" evidence="11">
    <location>
        <position position="234"/>
    </location>
    <ligand>
        <name>ATP</name>
        <dbReference type="ChEBI" id="CHEBI:30616"/>
    </ligand>
</feature>
<dbReference type="GO" id="GO:0004831">
    <property type="term" value="F:tyrosine-tRNA ligase activity"/>
    <property type="evidence" value="ECO:0007669"/>
    <property type="project" value="UniProtKB-UniRule"/>
</dbReference>
<dbReference type="PANTHER" id="PTHR11766:SF0">
    <property type="entry name" value="TYROSINE--TRNA LIGASE, MITOCHONDRIAL"/>
    <property type="match status" value="1"/>
</dbReference>
<dbReference type="Pfam" id="PF00579">
    <property type="entry name" value="tRNA-synt_1b"/>
    <property type="match status" value="1"/>
</dbReference>
<keyword evidence="6 12" id="KW-0694">RNA-binding</keyword>
<dbReference type="PRINTS" id="PR01040">
    <property type="entry name" value="TRNASYNTHTYR"/>
</dbReference>
<dbReference type="InterPro" id="IPR002307">
    <property type="entry name" value="Tyr-tRNA-ligase"/>
</dbReference>
<protein>
    <recommendedName>
        <fullName evidence="11">Tyrosine--tRNA ligase</fullName>
        <ecNumber evidence="11">6.1.1.1</ecNumber>
    </recommendedName>
    <alternativeName>
        <fullName evidence="11">Tyrosyl-tRNA synthetase</fullName>
        <shortName evidence="11">TyrRS</shortName>
    </alternativeName>
</protein>
<reference evidence="14" key="1">
    <citation type="submission" date="2021-03" db="EMBL/GenBank/DDBJ databases">
        <authorList>
            <person name="Wang G."/>
        </authorList>
    </citation>
    <scope>NUCLEOTIDE SEQUENCE</scope>
    <source>
        <strain evidence="14">KCTC 12899</strain>
    </source>
</reference>
<evidence type="ECO:0000256" key="6">
    <source>
        <dbReference type="ARBA" id="ARBA00022884"/>
    </source>
</evidence>
<keyword evidence="2 11" id="KW-0963">Cytoplasm</keyword>
<dbReference type="SUPFAM" id="SSF55174">
    <property type="entry name" value="Alpha-L RNA-binding motif"/>
    <property type="match status" value="1"/>
</dbReference>
<dbReference type="InterPro" id="IPR014729">
    <property type="entry name" value="Rossmann-like_a/b/a_fold"/>
</dbReference>
<dbReference type="RefSeq" id="WP_207861215.1">
    <property type="nucleotide sequence ID" value="NZ_JAFREP010000022.1"/>
</dbReference>
<keyword evidence="5 11" id="KW-0067">ATP-binding</keyword>
<dbReference type="FunFam" id="3.40.50.620:FF:000008">
    <property type="entry name" value="Tyrosine--tRNA ligase"/>
    <property type="match status" value="1"/>
</dbReference>
<organism evidence="14 15">
    <name type="scientific">Acanthopleuribacter pedis</name>
    <dbReference type="NCBI Taxonomy" id="442870"/>
    <lineage>
        <taxon>Bacteria</taxon>
        <taxon>Pseudomonadati</taxon>
        <taxon>Acidobacteriota</taxon>
        <taxon>Holophagae</taxon>
        <taxon>Acanthopleuribacterales</taxon>
        <taxon>Acanthopleuribacteraceae</taxon>
        <taxon>Acanthopleuribacter</taxon>
    </lineage>
</organism>
<dbReference type="InterPro" id="IPR002305">
    <property type="entry name" value="aa-tRNA-synth_Ic"/>
</dbReference>
<keyword evidence="4 11" id="KW-0547">Nucleotide-binding</keyword>
<dbReference type="Gene3D" id="3.40.50.620">
    <property type="entry name" value="HUPs"/>
    <property type="match status" value="1"/>
</dbReference>
<comment type="similarity">
    <text evidence="10 11">Belongs to the class-I aminoacyl-tRNA synthetase family. TyrS type 1 subfamily.</text>
</comment>
<dbReference type="GO" id="GO:0005524">
    <property type="term" value="F:ATP binding"/>
    <property type="evidence" value="ECO:0007669"/>
    <property type="project" value="UniProtKB-UniRule"/>
</dbReference>
<feature type="binding site" evidence="11">
    <location>
        <position position="34"/>
    </location>
    <ligand>
        <name>L-tyrosine</name>
        <dbReference type="ChEBI" id="CHEBI:58315"/>
    </ligand>
</feature>
<evidence type="ECO:0000256" key="1">
    <source>
        <dbReference type="ARBA" id="ARBA00004496"/>
    </source>
</evidence>
<evidence type="ECO:0000256" key="7">
    <source>
        <dbReference type="ARBA" id="ARBA00022917"/>
    </source>
</evidence>
<evidence type="ECO:0000256" key="5">
    <source>
        <dbReference type="ARBA" id="ARBA00022840"/>
    </source>
</evidence>
<accession>A0A8J7Q9N9</accession>
<dbReference type="InterPro" id="IPR036986">
    <property type="entry name" value="S4_RNA-bd_sf"/>
</dbReference>
<keyword evidence="3 11" id="KW-0436">Ligase</keyword>
<keyword evidence="15" id="KW-1185">Reference proteome</keyword>
<keyword evidence="7 11" id="KW-0648">Protein biosynthesis</keyword>
<dbReference type="Gene3D" id="3.10.290.10">
    <property type="entry name" value="RNA-binding S4 domain"/>
    <property type="match status" value="1"/>
</dbReference>
<dbReference type="SUPFAM" id="SSF52374">
    <property type="entry name" value="Nucleotidylyl transferase"/>
    <property type="match status" value="1"/>
</dbReference>
<evidence type="ECO:0000256" key="3">
    <source>
        <dbReference type="ARBA" id="ARBA00022598"/>
    </source>
</evidence>
<dbReference type="AlphaFoldDB" id="A0A8J7Q9N9"/>
<comment type="catalytic activity">
    <reaction evidence="9 11">
        <text>tRNA(Tyr) + L-tyrosine + ATP = L-tyrosyl-tRNA(Tyr) + AMP + diphosphate + H(+)</text>
        <dbReference type="Rhea" id="RHEA:10220"/>
        <dbReference type="Rhea" id="RHEA-COMP:9706"/>
        <dbReference type="Rhea" id="RHEA-COMP:9707"/>
        <dbReference type="ChEBI" id="CHEBI:15378"/>
        <dbReference type="ChEBI" id="CHEBI:30616"/>
        <dbReference type="ChEBI" id="CHEBI:33019"/>
        <dbReference type="ChEBI" id="CHEBI:58315"/>
        <dbReference type="ChEBI" id="CHEBI:78442"/>
        <dbReference type="ChEBI" id="CHEBI:78536"/>
        <dbReference type="ChEBI" id="CHEBI:456215"/>
        <dbReference type="EC" id="6.1.1.1"/>
    </reaction>
</comment>
<evidence type="ECO:0000256" key="12">
    <source>
        <dbReference type="PROSITE-ProRule" id="PRU00182"/>
    </source>
</evidence>
<dbReference type="PROSITE" id="PS50889">
    <property type="entry name" value="S4"/>
    <property type="match status" value="1"/>
</dbReference>
<keyword evidence="8 11" id="KW-0030">Aminoacyl-tRNA synthetase</keyword>
<comment type="caution">
    <text evidence="14">The sequence shown here is derived from an EMBL/GenBank/DDBJ whole genome shotgun (WGS) entry which is preliminary data.</text>
</comment>
<name>A0A8J7Q9N9_9BACT</name>
<comment type="function">
    <text evidence="11">Catalyzes the attachment of tyrosine to tRNA(Tyr) in a two-step reaction: tyrosine is first activated by ATP to form Tyr-AMP and then transferred to the acceptor end of tRNA(Tyr).</text>
</comment>
<feature type="binding site" evidence="11">
    <location>
        <position position="175"/>
    </location>
    <ligand>
        <name>L-tyrosine</name>
        <dbReference type="ChEBI" id="CHEBI:58315"/>
    </ligand>
</feature>
<gene>
    <name evidence="11" type="primary">tyrS</name>
    <name evidence="14" type="ORF">J3U88_22365</name>
</gene>
<evidence type="ECO:0000256" key="11">
    <source>
        <dbReference type="HAMAP-Rule" id="MF_02006"/>
    </source>
</evidence>
<evidence type="ECO:0000256" key="9">
    <source>
        <dbReference type="ARBA" id="ARBA00048248"/>
    </source>
</evidence>
<dbReference type="EMBL" id="JAFREP010000022">
    <property type="protein sequence ID" value="MBO1321241.1"/>
    <property type="molecule type" value="Genomic_DNA"/>
</dbReference>
<comment type="subunit">
    <text evidence="11">Homodimer.</text>
</comment>
<comment type="subcellular location">
    <subcellularLocation>
        <location evidence="1 11">Cytoplasm</location>
    </subcellularLocation>
</comment>
<evidence type="ECO:0000313" key="14">
    <source>
        <dbReference type="EMBL" id="MBO1321241.1"/>
    </source>
</evidence>
<dbReference type="Proteomes" id="UP000664417">
    <property type="component" value="Unassembled WGS sequence"/>
</dbReference>
<dbReference type="GO" id="GO:0005829">
    <property type="term" value="C:cytosol"/>
    <property type="evidence" value="ECO:0007669"/>
    <property type="project" value="TreeGrafter"/>
</dbReference>
<evidence type="ECO:0000259" key="13">
    <source>
        <dbReference type="Pfam" id="PF22421"/>
    </source>
</evidence>
<evidence type="ECO:0000313" key="15">
    <source>
        <dbReference type="Proteomes" id="UP000664417"/>
    </source>
</evidence>
<dbReference type="NCBIfam" id="TIGR00234">
    <property type="entry name" value="tyrS"/>
    <property type="match status" value="1"/>
</dbReference>
<feature type="binding site" evidence="11">
    <location>
        <position position="171"/>
    </location>
    <ligand>
        <name>L-tyrosine</name>
        <dbReference type="ChEBI" id="CHEBI:58315"/>
    </ligand>
</feature>
<feature type="domain" description="Tyrosine--tRNA ligase SYY-like C-terminal" evidence="13">
    <location>
        <begin position="346"/>
        <end position="422"/>
    </location>
</feature>
<feature type="short sequence motif" description="'HIGH' region" evidence="11">
    <location>
        <begin position="39"/>
        <end position="48"/>
    </location>
</feature>
<dbReference type="Pfam" id="PF22421">
    <property type="entry name" value="SYY_C-terminal"/>
    <property type="match status" value="1"/>
</dbReference>
<dbReference type="GO" id="GO:0042803">
    <property type="term" value="F:protein homodimerization activity"/>
    <property type="evidence" value="ECO:0007669"/>
    <property type="project" value="UniProtKB-ARBA"/>
</dbReference>
<dbReference type="GO" id="GO:0006437">
    <property type="term" value="P:tyrosyl-tRNA aminoacylation"/>
    <property type="evidence" value="ECO:0007669"/>
    <property type="project" value="UniProtKB-UniRule"/>
</dbReference>
<evidence type="ECO:0000256" key="4">
    <source>
        <dbReference type="ARBA" id="ARBA00022741"/>
    </source>
</evidence>